<dbReference type="SUPFAM" id="SSF101936">
    <property type="entry name" value="DNA-binding pseudobarrel domain"/>
    <property type="match status" value="2"/>
</dbReference>
<dbReference type="SFLD" id="SFLDG01203">
    <property type="entry name" value="Prostaglandin_E_synthase_like1"/>
    <property type="match status" value="1"/>
</dbReference>
<dbReference type="InterPro" id="IPR040079">
    <property type="entry name" value="Glutathione_S-Trfase"/>
</dbReference>
<dbReference type="SFLD" id="SFLDS00019">
    <property type="entry name" value="Glutathione_Transferase_(cytos"/>
    <property type="match status" value="1"/>
</dbReference>
<dbReference type="Proteomes" id="UP000594638">
    <property type="component" value="Unassembled WGS sequence"/>
</dbReference>
<dbReference type="CDD" id="cd10017">
    <property type="entry name" value="B3_DNA"/>
    <property type="match status" value="2"/>
</dbReference>
<dbReference type="PROSITE" id="PS00195">
    <property type="entry name" value="GLUTAREDOXIN_1"/>
    <property type="match status" value="1"/>
</dbReference>
<dbReference type="OrthoDB" id="902883at2759"/>
<dbReference type="InterPro" id="IPR036514">
    <property type="entry name" value="SGNH_hydro_sf"/>
</dbReference>
<dbReference type="AlphaFoldDB" id="A0A8S0SAT0"/>
<organism evidence="10 11">
    <name type="scientific">Olea europaea subsp. europaea</name>
    <dbReference type="NCBI Taxonomy" id="158383"/>
    <lineage>
        <taxon>Eukaryota</taxon>
        <taxon>Viridiplantae</taxon>
        <taxon>Streptophyta</taxon>
        <taxon>Embryophyta</taxon>
        <taxon>Tracheophyta</taxon>
        <taxon>Spermatophyta</taxon>
        <taxon>Magnoliopsida</taxon>
        <taxon>eudicotyledons</taxon>
        <taxon>Gunneridae</taxon>
        <taxon>Pentapetalae</taxon>
        <taxon>asterids</taxon>
        <taxon>lamiids</taxon>
        <taxon>Lamiales</taxon>
        <taxon>Oleaceae</taxon>
        <taxon>Oleeae</taxon>
        <taxon>Olea</taxon>
    </lineage>
</organism>
<sequence>MSLLRSCRKMRDACLACRRCEEDNYWSGRQPVQFCQILSWPFIEQLVVPKKFAENVREKLAETVTLKVPSGSIWNVGLISDGDTYVLKQGWKKFVEDNFLEEKDILIFKYIGDSIFDVNMFDQKNSCEREATHFAIKCEHSCKRKRKGPGRIEDEDIESSDDDDYHPSNDDDDDDYHSAKSSRGLPTRTNAKAYGAIDKGKCRSSNGVGGNPLRLTFHRTARRVLEIVIHFVVEPLKCTSHRRAVTEEEKEHALEKAKANAASSENCFTVVMRPTHVYRRFFLTIPTKWARVNVHPKNQDFVLRTELDTFKAKYHCRGDGGGLKKGWDNFVVHNFLEEFDVCVFHLASGINDDIVLDVSIFRVVEGVIPPKCTSRDEYIEAHILSKLQSTRKAFAGTMLFSVAATTLAEEVHAKEHVQSKFRPNDVVLYQYEACPFCNKVKAFLDYYDIPYKVVEVNPISKKEIKWSDYKKVPILMVDGDQMVDSSDIIDKLTKKIHPDVQLEDDEEKKWRGWVDNHLVHILSPNIYRSTSEALESFEYITSHAKELGITELIPAYLDPNLKPEDLKKGVSFASGGCGFDPQTPQLVSAISLSDQLELFKEYIGKLKGAVGEEEAHNILTNSIQLVVAGSDDLANTYFTFGAEQLYDINSYSNLMVSSASSFIKELYKLGARRIAVFSIPPIGCLPSQRTVAGGGFRVCAEKYNQAAQLVNSKLSSECDSLAKKLPKSKVVYIDIYNPFLDLIQRPRNYGFEVADRGCCGTGIIEVIILCNKFSGTCPVDTKYVFWDSYHPTERGYKVLLDQVVQKYVNSFF</sequence>
<dbReference type="Pfam" id="PF00657">
    <property type="entry name" value="Lipase_GDSL"/>
    <property type="match status" value="1"/>
</dbReference>
<dbReference type="PROSITE" id="PS50404">
    <property type="entry name" value="GST_NTER"/>
    <property type="match status" value="1"/>
</dbReference>
<dbReference type="GO" id="GO:0016788">
    <property type="term" value="F:hydrolase activity, acting on ester bonds"/>
    <property type="evidence" value="ECO:0007669"/>
    <property type="project" value="InterPro"/>
</dbReference>
<evidence type="ECO:0000313" key="10">
    <source>
        <dbReference type="EMBL" id="CAA2989553.1"/>
    </source>
</evidence>
<evidence type="ECO:0000256" key="5">
    <source>
        <dbReference type="ARBA" id="ARBA00023163"/>
    </source>
</evidence>
<dbReference type="PANTHER" id="PTHR45642">
    <property type="entry name" value="GDSL ESTERASE/LIPASE EXL3"/>
    <property type="match status" value="1"/>
</dbReference>
<dbReference type="InterPro" id="IPR034334">
    <property type="entry name" value="PGES2"/>
</dbReference>
<dbReference type="Gene3D" id="2.40.330.10">
    <property type="entry name" value="DNA-binding pseudobarrel domain"/>
    <property type="match status" value="2"/>
</dbReference>
<dbReference type="InterPro" id="IPR003340">
    <property type="entry name" value="B3_DNA-bd"/>
</dbReference>
<evidence type="ECO:0000256" key="7">
    <source>
        <dbReference type="SAM" id="MobiDB-lite"/>
    </source>
</evidence>
<evidence type="ECO:0000259" key="8">
    <source>
        <dbReference type="PROSITE" id="PS50404"/>
    </source>
</evidence>
<keyword evidence="6" id="KW-0539">Nucleus</keyword>
<feature type="region of interest" description="Disordered" evidence="7">
    <location>
        <begin position="145"/>
        <end position="190"/>
    </location>
</feature>
<dbReference type="PROSITE" id="PS50863">
    <property type="entry name" value="B3"/>
    <property type="match status" value="2"/>
</dbReference>
<dbReference type="CDD" id="cd01837">
    <property type="entry name" value="SGNH_plant_lipase_like"/>
    <property type="match status" value="1"/>
</dbReference>
<evidence type="ECO:0000256" key="6">
    <source>
        <dbReference type="ARBA" id="ARBA00023242"/>
    </source>
</evidence>
<feature type="domain" description="GST N-terminal" evidence="8">
    <location>
        <begin position="424"/>
        <end position="500"/>
    </location>
</feature>
<dbReference type="Gene3D" id="3.40.30.10">
    <property type="entry name" value="Glutaredoxin"/>
    <property type="match status" value="1"/>
</dbReference>
<dbReference type="InterPro" id="IPR004045">
    <property type="entry name" value="Glutathione_S-Trfase_N"/>
</dbReference>
<dbReference type="InterPro" id="IPR011767">
    <property type="entry name" value="GLR_AS"/>
</dbReference>
<dbReference type="GO" id="GO:0005634">
    <property type="term" value="C:nucleus"/>
    <property type="evidence" value="ECO:0007669"/>
    <property type="project" value="UniProtKB-SubCell"/>
</dbReference>
<reference evidence="10 11" key="1">
    <citation type="submission" date="2019-12" db="EMBL/GenBank/DDBJ databases">
        <authorList>
            <person name="Alioto T."/>
            <person name="Alioto T."/>
            <person name="Gomez Garrido J."/>
        </authorList>
    </citation>
    <scope>NUCLEOTIDE SEQUENCE [LARGE SCALE GENOMIC DNA]</scope>
</reference>
<keyword evidence="3" id="KW-0805">Transcription regulation</keyword>
<dbReference type="PROSITE" id="PS51354">
    <property type="entry name" value="GLUTAREDOXIN_2"/>
    <property type="match status" value="1"/>
</dbReference>
<comment type="similarity">
    <text evidence="2">Belongs to the 'GDSL' lipolytic enzyme family.</text>
</comment>
<evidence type="ECO:0000256" key="1">
    <source>
        <dbReference type="ARBA" id="ARBA00004123"/>
    </source>
</evidence>
<dbReference type="Gene3D" id="3.40.50.1110">
    <property type="entry name" value="SGNH hydrolase"/>
    <property type="match status" value="1"/>
</dbReference>
<dbReference type="InterPro" id="IPR050592">
    <property type="entry name" value="GDSL_lipolytic_enzyme"/>
</dbReference>
<feature type="domain" description="TF-B3" evidence="9">
    <location>
        <begin position="268"/>
        <end position="364"/>
    </location>
</feature>
<dbReference type="Pfam" id="PF02362">
    <property type="entry name" value="B3"/>
    <property type="match status" value="2"/>
</dbReference>
<proteinExistence type="inferred from homology"/>
<comment type="caution">
    <text evidence="10">The sequence shown here is derived from an EMBL/GenBank/DDBJ whole genome shotgun (WGS) entry which is preliminary data.</text>
</comment>
<dbReference type="EMBL" id="CACTIH010004113">
    <property type="protein sequence ID" value="CAA2989553.1"/>
    <property type="molecule type" value="Genomic_DNA"/>
</dbReference>
<dbReference type="SMART" id="SM01019">
    <property type="entry name" value="B3"/>
    <property type="match status" value="2"/>
</dbReference>
<comment type="subcellular location">
    <subcellularLocation>
        <location evidence="1">Nucleus</location>
    </subcellularLocation>
</comment>
<protein>
    <submittedName>
        <fullName evidence="10">GDSL esterase lipase EXL3-like</fullName>
    </submittedName>
</protein>
<dbReference type="CDD" id="cd03040">
    <property type="entry name" value="GST_N_mPGES2"/>
    <property type="match status" value="1"/>
</dbReference>
<evidence type="ECO:0000256" key="4">
    <source>
        <dbReference type="ARBA" id="ARBA00023125"/>
    </source>
</evidence>
<evidence type="ECO:0000256" key="2">
    <source>
        <dbReference type="ARBA" id="ARBA00008668"/>
    </source>
</evidence>
<keyword evidence="5" id="KW-0804">Transcription</keyword>
<dbReference type="InterPro" id="IPR001087">
    <property type="entry name" value="GDSL"/>
</dbReference>
<dbReference type="SUPFAM" id="SSF52266">
    <property type="entry name" value="SGNH hydrolase"/>
    <property type="match status" value="1"/>
</dbReference>
<dbReference type="SUPFAM" id="SSF52833">
    <property type="entry name" value="Thioredoxin-like"/>
    <property type="match status" value="1"/>
</dbReference>
<dbReference type="InterPro" id="IPR035669">
    <property type="entry name" value="SGNH_plant_lipase-like"/>
</dbReference>
<gene>
    <name evidence="10" type="ORF">OLEA9_A037087</name>
</gene>
<accession>A0A8S0SAT0</accession>
<keyword evidence="11" id="KW-1185">Reference proteome</keyword>
<evidence type="ECO:0000256" key="3">
    <source>
        <dbReference type="ARBA" id="ARBA00023015"/>
    </source>
</evidence>
<dbReference type="InterPro" id="IPR015300">
    <property type="entry name" value="DNA-bd_pseudobarrel_sf"/>
</dbReference>
<dbReference type="Gramene" id="OE9A037087T1">
    <property type="protein sequence ID" value="OE9A037087C1"/>
    <property type="gene ID" value="OE9A037087"/>
</dbReference>
<evidence type="ECO:0000313" key="11">
    <source>
        <dbReference type="Proteomes" id="UP000594638"/>
    </source>
</evidence>
<dbReference type="InterPro" id="IPR036249">
    <property type="entry name" value="Thioredoxin-like_sf"/>
</dbReference>
<feature type="compositionally biased region" description="Acidic residues" evidence="7">
    <location>
        <begin position="153"/>
        <end position="175"/>
    </location>
</feature>
<evidence type="ECO:0000259" key="9">
    <source>
        <dbReference type="PROSITE" id="PS50863"/>
    </source>
</evidence>
<keyword evidence="4" id="KW-0238">DNA-binding</keyword>
<dbReference type="GO" id="GO:0003677">
    <property type="term" value="F:DNA binding"/>
    <property type="evidence" value="ECO:0007669"/>
    <property type="project" value="UniProtKB-KW"/>
</dbReference>
<dbReference type="GO" id="GO:0050220">
    <property type="term" value="F:prostaglandin-E synthase activity"/>
    <property type="evidence" value="ECO:0007669"/>
    <property type="project" value="InterPro"/>
</dbReference>
<dbReference type="SFLD" id="SFLDG01182">
    <property type="entry name" value="Prostaglandin_E_synthase_like"/>
    <property type="match status" value="1"/>
</dbReference>
<name>A0A8S0SAT0_OLEEU</name>
<dbReference type="Pfam" id="PF13417">
    <property type="entry name" value="GST_N_3"/>
    <property type="match status" value="1"/>
</dbReference>
<dbReference type="GO" id="GO:0005576">
    <property type="term" value="C:extracellular region"/>
    <property type="evidence" value="ECO:0007669"/>
    <property type="project" value="TreeGrafter"/>
</dbReference>
<dbReference type="PANTHER" id="PTHR45642:SF95">
    <property type="entry name" value="GDSL-LIKE LIPASE_ACYLHYDROLASE FAMILY PROTEIN, EXPRESSED"/>
    <property type="match status" value="1"/>
</dbReference>
<feature type="domain" description="TF-B3" evidence="9">
    <location>
        <begin position="46"/>
        <end position="124"/>
    </location>
</feature>